<dbReference type="CDD" id="cd16531">
    <property type="entry name" value="RING-HC_RING1-like"/>
    <property type="match status" value="1"/>
</dbReference>
<dbReference type="GO" id="GO:0031519">
    <property type="term" value="C:PcG protein complex"/>
    <property type="evidence" value="ECO:0007669"/>
    <property type="project" value="TreeGrafter"/>
</dbReference>
<dbReference type="PROSITE" id="PS50089">
    <property type="entry name" value="ZF_RING_2"/>
    <property type="match status" value="1"/>
</dbReference>
<feature type="compositionally biased region" description="Basic residues" evidence="9">
    <location>
        <begin position="180"/>
        <end position="192"/>
    </location>
</feature>
<comment type="pathway">
    <text evidence="2">Protein modification; protein ubiquitination.</text>
</comment>
<dbReference type="STRING" id="65357.A0A024GK41"/>
<dbReference type="GO" id="GO:0061630">
    <property type="term" value="F:ubiquitin protein ligase activity"/>
    <property type="evidence" value="ECO:0007669"/>
    <property type="project" value="UniProtKB-EC"/>
</dbReference>
<evidence type="ECO:0000256" key="8">
    <source>
        <dbReference type="PROSITE-ProRule" id="PRU00175"/>
    </source>
</evidence>
<dbReference type="SMART" id="SM00184">
    <property type="entry name" value="RING"/>
    <property type="match status" value="1"/>
</dbReference>
<dbReference type="Pfam" id="PF13923">
    <property type="entry name" value="zf-C3HC4_2"/>
    <property type="match status" value="1"/>
</dbReference>
<comment type="caution">
    <text evidence="11">The sequence shown here is derived from an EMBL/GenBank/DDBJ whole genome shotgun (WGS) entry which is preliminary data.</text>
</comment>
<feature type="domain" description="RING-type" evidence="10">
    <location>
        <begin position="75"/>
        <end position="115"/>
    </location>
</feature>
<keyword evidence="4" id="KW-0808">Transferase</keyword>
<dbReference type="PANTHER" id="PTHR46076">
    <property type="entry name" value="E3 UBIQUITIN-PROTEIN LIGASE RING1 / RING 2 FAMILY MEMBER"/>
    <property type="match status" value="1"/>
</dbReference>
<reference evidence="11 12" key="1">
    <citation type="submission" date="2012-05" db="EMBL/GenBank/DDBJ databases">
        <title>Recombination and specialization in a pathogen metapopulation.</title>
        <authorList>
            <person name="Gardiner A."/>
            <person name="Kemen E."/>
            <person name="Schultz-Larsen T."/>
            <person name="MacLean D."/>
            <person name="Van Oosterhout C."/>
            <person name="Jones J.D.G."/>
        </authorList>
    </citation>
    <scope>NUCLEOTIDE SEQUENCE [LARGE SCALE GENOMIC DNA]</scope>
    <source>
        <strain evidence="11 12">Ac Nc2</strain>
    </source>
</reference>
<keyword evidence="12" id="KW-1185">Reference proteome</keyword>
<dbReference type="SUPFAM" id="SSF57850">
    <property type="entry name" value="RING/U-box"/>
    <property type="match status" value="1"/>
</dbReference>
<accession>A0A024GK41</accession>
<evidence type="ECO:0000256" key="1">
    <source>
        <dbReference type="ARBA" id="ARBA00000900"/>
    </source>
</evidence>
<dbReference type="PANTHER" id="PTHR46076:SF3">
    <property type="entry name" value="E3 UBIQUITIN-PROTEIN LIGASE RING1"/>
    <property type="match status" value="1"/>
</dbReference>
<evidence type="ECO:0000256" key="3">
    <source>
        <dbReference type="ARBA" id="ARBA00012483"/>
    </source>
</evidence>
<evidence type="ECO:0000256" key="9">
    <source>
        <dbReference type="SAM" id="MobiDB-lite"/>
    </source>
</evidence>
<dbReference type="EMBL" id="CAIX01000159">
    <property type="protein sequence ID" value="CCI47251.1"/>
    <property type="molecule type" value="Genomic_DNA"/>
</dbReference>
<dbReference type="EC" id="2.3.2.27" evidence="3"/>
<dbReference type="AlphaFoldDB" id="A0A024GK41"/>
<proteinExistence type="predicted"/>
<comment type="catalytic activity">
    <reaction evidence="1">
        <text>S-ubiquitinyl-[E2 ubiquitin-conjugating enzyme]-L-cysteine + [acceptor protein]-L-lysine = [E2 ubiquitin-conjugating enzyme]-L-cysteine + N(6)-ubiquitinyl-[acceptor protein]-L-lysine.</text>
        <dbReference type="EC" id="2.3.2.27"/>
    </reaction>
</comment>
<dbReference type="GO" id="GO:0016567">
    <property type="term" value="P:protein ubiquitination"/>
    <property type="evidence" value="ECO:0007669"/>
    <property type="project" value="UniProtKB-UniPathway"/>
</dbReference>
<dbReference type="InterPro" id="IPR001841">
    <property type="entry name" value="Znf_RING"/>
</dbReference>
<evidence type="ECO:0000256" key="2">
    <source>
        <dbReference type="ARBA" id="ARBA00004906"/>
    </source>
</evidence>
<evidence type="ECO:0000256" key="7">
    <source>
        <dbReference type="ARBA" id="ARBA00022833"/>
    </source>
</evidence>
<keyword evidence="6 8" id="KW-0863">Zinc-finger</keyword>
<evidence type="ECO:0000256" key="5">
    <source>
        <dbReference type="ARBA" id="ARBA00022723"/>
    </source>
</evidence>
<dbReference type="GO" id="GO:0008270">
    <property type="term" value="F:zinc ion binding"/>
    <property type="evidence" value="ECO:0007669"/>
    <property type="project" value="UniProtKB-KW"/>
</dbReference>
<dbReference type="Gene3D" id="3.30.40.10">
    <property type="entry name" value="Zinc/RING finger domain, C3HC4 (zinc finger)"/>
    <property type="match status" value="1"/>
</dbReference>
<evidence type="ECO:0000256" key="6">
    <source>
        <dbReference type="ARBA" id="ARBA00022771"/>
    </source>
</evidence>
<dbReference type="InParanoid" id="A0A024GK41"/>
<keyword evidence="7" id="KW-0862">Zinc</keyword>
<gene>
    <name evidence="11" type="ORF">BN9_082380</name>
</gene>
<dbReference type="GO" id="GO:0003682">
    <property type="term" value="F:chromatin binding"/>
    <property type="evidence" value="ECO:0007669"/>
    <property type="project" value="TreeGrafter"/>
</dbReference>
<evidence type="ECO:0000259" key="10">
    <source>
        <dbReference type="PROSITE" id="PS50089"/>
    </source>
</evidence>
<sequence length="415" mass="47256">MSFPPFSTQFTREYYEELTKQIPSAHISQRSAYEEIEIVEGCTLYDIYRQPRKPVTDPDATKVLHVRDLNSNLTCPICLGLINQTMVVMECLHRFCGDCIQKCLRLAIKECPSCRIHIPSKRALRRDLNFDALIATIYPDRQEFEQQEAQLIEEVNRLRNYNNAFTNGVKQGVESQASIRRQRGKKNTKSTIRRSSSSSQSQELINTGSGSKVEESAQESKSSQSTPLNEDRTSSAKKRKYPEMDAQEINLKVVLHPKETDLTKRVKKTLFRTSPRLKIRHLKRYLLGLMEVSKNSALASQIRITLPKENAEICGLHAGPQVDGLNNQNPSDTSQSDKHLRNDLFIEQHLADHVMLSEIYAQYGMGMDWEMKLCYHFSPDVIVGAQDMLQTIDVTVSRPSLGAEDVLGFGDKQIF</sequence>
<name>A0A024GK41_9STRA</name>
<dbReference type="UniPathway" id="UPA00143"/>
<evidence type="ECO:0000313" key="11">
    <source>
        <dbReference type="EMBL" id="CCI47251.1"/>
    </source>
</evidence>
<organism evidence="11 12">
    <name type="scientific">Albugo candida</name>
    <dbReference type="NCBI Taxonomy" id="65357"/>
    <lineage>
        <taxon>Eukaryota</taxon>
        <taxon>Sar</taxon>
        <taxon>Stramenopiles</taxon>
        <taxon>Oomycota</taxon>
        <taxon>Peronosporomycetes</taxon>
        <taxon>Albuginales</taxon>
        <taxon>Albuginaceae</taxon>
        <taxon>Albugo</taxon>
    </lineage>
</organism>
<dbReference type="OrthoDB" id="337575at2759"/>
<dbReference type="InterPro" id="IPR043540">
    <property type="entry name" value="RING1/RING2"/>
</dbReference>
<dbReference type="GO" id="GO:0000151">
    <property type="term" value="C:ubiquitin ligase complex"/>
    <property type="evidence" value="ECO:0007669"/>
    <property type="project" value="InterPro"/>
</dbReference>
<evidence type="ECO:0000256" key="4">
    <source>
        <dbReference type="ARBA" id="ARBA00022679"/>
    </source>
</evidence>
<dbReference type="Proteomes" id="UP000053237">
    <property type="component" value="Unassembled WGS sequence"/>
</dbReference>
<evidence type="ECO:0000313" key="12">
    <source>
        <dbReference type="Proteomes" id="UP000053237"/>
    </source>
</evidence>
<feature type="region of interest" description="Disordered" evidence="9">
    <location>
        <begin position="172"/>
        <end position="243"/>
    </location>
</feature>
<protein>
    <recommendedName>
        <fullName evidence="3">RING-type E3 ubiquitin transferase</fullName>
        <ecNumber evidence="3">2.3.2.27</ecNumber>
    </recommendedName>
</protein>
<keyword evidence="5" id="KW-0479">Metal-binding</keyword>
<dbReference type="InterPro" id="IPR017907">
    <property type="entry name" value="Znf_RING_CS"/>
</dbReference>
<dbReference type="InterPro" id="IPR013083">
    <property type="entry name" value="Znf_RING/FYVE/PHD"/>
</dbReference>
<dbReference type="PROSITE" id="PS00518">
    <property type="entry name" value="ZF_RING_1"/>
    <property type="match status" value="1"/>
</dbReference>